<comment type="caution">
    <text evidence="3">The sequence shown here is derived from an EMBL/GenBank/DDBJ whole genome shotgun (WGS) entry which is preliminary data.</text>
</comment>
<feature type="domain" description="Protein-glutamine gamma-glutamyltransferase-like C-terminal" evidence="2">
    <location>
        <begin position="139"/>
        <end position="208"/>
    </location>
</feature>
<dbReference type="Proteomes" id="UP001165041">
    <property type="component" value="Unassembled WGS sequence"/>
</dbReference>
<evidence type="ECO:0000256" key="1">
    <source>
        <dbReference type="SAM" id="Phobius"/>
    </source>
</evidence>
<evidence type="ECO:0000313" key="3">
    <source>
        <dbReference type="EMBL" id="GLW71625.1"/>
    </source>
</evidence>
<reference evidence="3" key="1">
    <citation type="submission" date="2023-02" db="EMBL/GenBank/DDBJ databases">
        <title>Kitasatospora phosalacinea NBRC 14627.</title>
        <authorList>
            <person name="Ichikawa N."/>
            <person name="Sato H."/>
            <person name="Tonouchi N."/>
        </authorList>
    </citation>
    <scope>NUCLEOTIDE SEQUENCE</scope>
    <source>
        <strain evidence="3">NBRC 14627</strain>
    </source>
</reference>
<keyword evidence="1" id="KW-0812">Transmembrane</keyword>
<dbReference type="Pfam" id="PF13559">
    <property type="entry name" value="DUF4129"/>
    <property type="match status" value="1"/>
</dbReference>
<proteinExistence type="predicted"/>
<keyword evidence="1" id="KW-0472">Membrane</keyword>
<organism evidence="3 4">
    <name type="scientific">Kitasatospora phosalacinea</name>
    <dbReference type="NCBI Taxonomy" id="2065"/>
    <lineage>
        <taxon>Bacteria</taxon>
        <taxon>Bacillati</taxon>
        <taxon>Actinomycetota</taxon>
        <taxon>Actinomycetes</taxon>
        <taxon>Kitasatosporales</taxon>
        <taxon>Streptomycetaceae</taxon>
        <taxon>Kitasatospora</taxon>
    </lineage>
</organism>
<feature type="transmembrane region" description="Helical" evidence="1">
    <location>
        <begin position="72"/>
        <end position="90"/>
    </location>
</feature>
<name>A0A9W6Q7B9_9ACTN</name>
<dbReference type="InterPro" id="IPR025403">
    <property type="entry name" value="TgpA-like_C"/>
</dbReference>
<protein>
    <submittedName>
        <fullName evidence="3">Membrane protein</fullName>
    </submittedName>
</protein>
<dbReference type="AlphaFoldDB" id="A0A9W6Q7B9"/>
<gene>
    <name evidence="3" type="ORF">Kpho02_39240</name>
</gene>
<dbReference type="EMBL" id="BSSA01000013">
    <property type="protein sequence ID" value="GLW71625.1"/>
    <property type="molecule type" value="Genomic_DNA"/>
</dbReference>
<accession>A0A9W6Q7B9</accession>
<dbReference type="RefSeq" id="WP_285737386.1">
    <property type="nucleotide sequence ID" value="NZ_BSSA01000013.1"/>
</dbReference>
<evidence type="ECO:0000259" key="2">
    <source>
        <dbReference type="Pfam" id="PF13559"/>
    </source>
</evidence>
<evidence type="ECO:0000313" key="4">
    <source>
        <dbReference type="Proteomes" id="UP001165041"/>
    </source>
</evidence>
<sequence length="225" mass="23814">MGFRGEGALLTDGAPVDVPRDAAREAAHEELRKAVYHQNEPGPVERLLDWIKDEFSKTVDGVASPLGGGGNAALVVLLLLLLVLGVVLWRRYGAPRRAARAAGGLFTGAQGPRSAAQHRADAAAHAARGAWEDAVREQMRALVRGLEERTVLSPRPGRTADEAAAEAGRALPGQARELASAARLFDDIAFGEHPADERSYRLLADLDRTLGRTRPTPVPAGGGTA</sequence>
<keyword evidence="1" id="KW-1133">Transmembrane helix</keyword>